<dbReference type="STRING" id="425400.LS65_06760"/>
<dbReference type="RefSeq" id="WP_034362584.1">
    <property type="nucleotide sequence ID" value="NZ_CAJUDB010000010.1"/>
</dbReference>
<dbReference type="EMBL" id="JRMQ02000004">
    <property type="protein sequence ID" value="TLE02065.1"/>
    <property type="molecule type" value="Genomic_DNA"/>
</dbReference>
<reference evidence="1 2" key="1">
    <citation type="journal article" date="2014" name="Genome Announc.">
        <title>Draft genome sequences of eight enterohepatic helicobacter species isolated from both laboratory and wild rodents.</title>
        <authorList>
            <person name="Sheh A."/>
            <person name="Shen Z."/>
            <person name="Fox J.G."/>
        </authorList>
    </citation>
    <scope>NUCLEOTIDE SEQUENCE [LARGE SCALE GENOMIC DNA]</scope>
    <source>
        <strain evidence="1 2">MIT 01-6451</strain>
    </source>
</reference>
<dbReference type="OrthoDB" id="5373157at2"/>
<proteinExistence type="predicted"/>
<keyword evidence="2" id="KW-1185">Reference proteome</keyword>
<dbReference type="Proteomes" id="UP000029707">
    <property type="component" value="Unassembled WGS sequence"/>
</dbReference>
<organism evidence="1 2">
    <name type="scientific">Helicobacter japonicus</name>
    <dbReference type="NCBI Taxonomy" id="425400"/>
    <lineage>
        <taxon>Bacteria</taxon>
        <taxon>Pseudomonadati</taxon>
        <taxon>Campylobacterota</taxon>
        <taxon>Epsilonproteobacteria</taxon>
        <taxon>Campylobacterales</taxon>
        <taxon>Helicobacteraceae</taxon>
        <taxon>Helicobacter</taxon>
    </lineage>
</organism>
<evidence type="ECO:0000313" key="1">
    <source>
        <dbReference type="EMBL" id="TLE02065.1"/>
    </source>
</evidence>
<sequence>MKIITMRHILSNLKQESPALAHKLQQQSDIARFKNIFLTPLEREQILFIFPKNDQLLFAFKHKSLCIEFNHYKHKHIIESLKQHKELFPTLSSIQKIYAYVPNHILTPPLPPSPPIRFYEHSDGEFENRAKNKYIYDKFESLRLSIKRIWEAQNAT</sequence>
<name>A0A4U8TQE3_9HELI</name>
<dbReference type="AlphaFoldDB" id="A0A4U8TQE3"/>
<evidence type="ECO:0008006" key="3">
    <source>
        <dbReference type="Google" id="ProtNLM"/>
    </source>
</evidence>
<comment type="caution">
    <text evidence="1">The sequence shown here is derived from an EMBL/GenBank/DDBJ whole genome shotgun (WGS) entry which is preliminary data.</text>
</comment>
<evidence type="ECO:0000313" key="2">
    <source>
        <dbReference type="Proteomes" id="UP000029707"/>
    </source>
</evidence>
<gene>
    <name evidence="1" type="ORF">LS65_004390</name>
</gene>
<accession>A0A4U8TQE3</accession>
<protein>
    <recommendedName>
        <fullName evidence="3">DUF721 domain-containing protein</fullName>
    </recommendedName>
</protein>